<feature type="region of interest" description="Disordered" evidence="1">
    <location>
        <begin position="1"/>
        <end position="28"/>
    </location>
</feature>
<dbReference type="AlphaFoldDB" id="A0A9W3Z101"/>
<sequence>MVSDAEIEKLQQNSITKREQARKKRIVDRTKEVRRMKWTPKERQTYLKALRYGRRQKAGSNYKAVPGIKFNGLSLGVMKDSQGRVHVISKSRFHKDAVEELGPRGFKFETRFSSQTFDHAGNRDVLKRIKSAFDSVSKGKYKKGSTGNRGG</sequence>
<evidence type="ECO:0000313" key="3">
    <source>
        <dbReference type="Proteomes" id="UP000283758"/>
    </source>
</evidence>
<protein>
    <submittedName>
        <fullName evidence="2">Uncharacterized protein</fullName>
    </submittedName>
</protein>
<gene>
    <name evidence="2" type="ORF">D7321_05375</name>
</gene>
<reference evidence="2 3" key="1">
    <citation type="submission" date="2018-10" db="EMBL/GenBank/DDBJ databases">
        <title>Complete genome sequencing of Lactobacillus johnsonii ZLJ010.</title>
        <authorList>
            <person name="Zhang W."/>
            <person name="Ji H."/>
            <person name="Wang J."/>
            <person name="Zhang D."/>
            <person name="Liu H."/>
            <person name="Wang S."/>
            <person name="Wang Y."/>
        </authorList>
    </citation>
    <scope>NUCLEOTIDE SEQUENCE [LARGE SCALE GENOMIC DNA]</scope>
    <source>
        <strain evidence="2 3">ZLJ010</strain>
    </source>
</reference>
<accession>A0A9W3Z101</accession>
<evidence type="ECO:0000256" key="1">
    <source>
        <dbReference type="SAM" id="MobiDB-lite"/>
    </source>
</evidence>
<dbReference type="EMBL" id="CP032680">
    <property type="protein sequence ID" value="AZZ67553.1"/>
    <property type="molecule type" value="Genomic_DNA"/>
</dbReference>
<dbReference type="RefSeq" id="WP_127835756.1">
    <property type="nucleotide sequence ID" value="NZ_CP032680.1"/>
</dbReference>
<organism evidence="2 3">
    <name type="scientific">Lactobacillus johnsonii</name>
    <dbReference type="NCBI Taxonomy" id="33959"/>
    <lineage>
        <taxon>Bacteria</taxon>
        <taxon>Bacillati</taxon>
        <taxon>Bacillota</taxon>
        <taxon>Bacilli</taxon>
        <taxon>Lactobacillales</taxon>
        <taxon>Lactobacillaceae</taxon>
        <taxon>Lactobacillus</taxon>
    </lineage>
</organism>
<evidence type="ECO:0000313" key="2">
    <source>
        <dbReference type="EMBL" id="AZZ67553.1"/>
    </source>
</evidence>
<dbReference type="Proteomes" id="UP000283758">
    <property type="component" value="Chromosome"/>
</dbReference>
<name>A0A9W3Z101_LACJH</name>
<proteinExistence type="predicted"/>